<evidence type="ECO:0000313" key="3">
    <source>
        <dbReference type="Proteomes" id="UP000293912"/>
    </source>
</evidence>
<dbReference type="AlphaFoldDB" id="A0A4P6X2R3"/>
<keyword evidence="3" id="KW-1185">Reference proteome</keyword>
<keyword evidence="1" id="KW-0812">Transmembrane</keyword>
<feature type="transmembrane region" description="Helical" evidence="1">
    <location>
        <begin position="80"/>
        <end position="103"/>
    </location>
</feature>
<evidence type="ECO:0000256" key="1">
    <source>
        <dbReference type="SAM" id="Phobius"/>
    </source>
</evidence>
<sequence length="104" mass="11461">MDPTDAFFTQTVVGAPFTVLLGRRRQPGGTQAEGLRIDLATGESRLSQLWQEWALLSHATPPGTARTRPGRVRRLMERHALWVAVLGLLSLTGSAVSWGLLLWK</sequence>
<dbReference type="KEGG" id="hpse:HPF_14185"/>
<accession>A0A4P6X2R3</accession>
<dbReference type="EMBL" id="CP037867">
    <property type="protein sequence ID" value="QBM28846.1"/>
    <property type="molecule type" value="Genomic_DNA"/>
</dbReference>
<reference evidence="2 3" key="1">
    <citation type="submission" date="2019-03" db="EMBL/GenBank/DDBJ databases">
        <authorList>
            <person name="Sebastian G."/>
            <person name="Baumann P."/>
            <person name="Ruckert C."/>
            <person name="Kalinowski J."/>
            <person name="Nebel B."/>
            <person name="Takors R."/>
            <person name="Blombach B."/>
        </authorList>
    </citation>
    <scope>NUCLEOTIDE SEQUENCE [LARGE SCALE GENOMIC DNA]</scope>
    <source>
        <strain evidence="2 3">DSM 1084</strain>
    </source>
</reference>
<keyword evidence="1" id="KW-0472">Membrane</keyword>
<dbReference type="RefSeq" id="WP_127806105.1">
    <property type="nucleotide sequence ID" value="NZ_CP037867.1"/>
</dbReference>
<name>A0A4P6X2R3_HYDPS</name>
<dbReference type="Proteomes" id="UP000293912">
    <property type="component" value="Chromosome"/>
</dbReference>
<keyword evidence="1" id="KW-1133">Transmembrane helix</keyword>
<protein>
    <submittedName>
        <fullName evidence="2">Uncharacterized protein</fullName>
    </submittedName>
</protein>
<proteinExistence type="predicted"/>
<gene>
    <name evidence="2" type="ORF">HPF_14185</name>
</gene>
<organism evidence="2 3">
    <name type="scientific">Hydrogenophaga pseudoflava</name>
    <name type="common">Pseudomonas carboxydoflava</name>
    <dbReference type="NCBI Taxonomy" id="47421"/>
    <lineage>
        <taxon>Bacteria</taxon>
        <taxon>Pseudomonadati</taxon>
        <taxon>Pseudomonadota</taxon>
        <taxon>Betaproteobacteria</taxon>
        <taxon>Burkholderiales</taxon>
        <taxon>Comamonadaceae</taxon>
        <taxon>Hydrogenophaga</taxon>
    </lineage>
</organism>
<evidence type="ECO:0000313" key="2">
    <source>
        <dbReference type="EMBL" id="QBM28846.1"/>
    </source>
</evidence>